<dbReference type="RefSeq" id="WP_122910584.1">
    <property type="nucleotide sequence ID" value="NZ_CBCSBE010000025.1"/>
</dbReference>
<accession>A0A3M8C1C9</accession>
<organism evidence="1 2">
    <name type="scientific">Brevibacillus invocatus</name>
    <dbReference type="NCBI Taxonomy" id="173959"/>
    <lineage>
        <taxon>Bacteria</taxon>
        <taxon>Bacillati</taxon>
        <taxon>Bacillota</taxon>
        <taxon>Bacilli</taxon>
        <taxon>Bacillales</taxon>
        <taxon>Paenibacillaceae</taxon>
        <taxon>Brevibacillus</taxon>
    </lineage>
</organism>
<dbReference type="OrthoDB" id="2858798at2"/>
<dbReference type="EMBL" id="RHHR01000039">
    <property type="protein sequence ID" value="RNB69409.1"/>
    <property type="molecule type" value="Genomic_DNA"/>
</dbReference>
<dbReference type="AlphaFoldDB" id="A0A3M8C1C9"/>
<comment type="caution">
    <text evidence="1">The sequence shown here is derived from an EMBL/GenBank/DDBJ whole genome shotgun (WGS) entry which is preliminary data.</text>
</comment>
<protein>
    <submittedName>
        <fullName evidence="1">Uncharacterized protein</fullName>
    </submittedName>
</protein>
<dbReference type="Pfam" id="PF19640">
    <property type="entry name" value="DUF6143"/>
    <property type="match status" value="1"/>
</dbReference>
<evidence type="ECO:0000313" key="2">
    <source>
        <dbReference type="Proteomes" id="UP000282028"/>
    </source>
</evidence>
<gene>
    <name evidence="1" type="ORF">EDM52_19340</name>
</gene>
<sequence>MAKSSYSQPSYYFGMPDMYMQMGYYPFPTPSAPEQTPNQVMIPYAMSMSSHCRYFLGQTEKIDISEGAQGFGALVNPLRSGVQLYVNDWYVSNFSAQAVEMNIWFGPARSVVGAKASNQITPGFVQLSPCPAPHGQLLFSSADSARPSNGSIASTRILPPMTTIGAEKNGHWILSPGTAMMVHVPAQTERESAEMVFAIGWWEQPVFG</sequence>
<evidence type="ECO:0000313" key="1">
    <source>
        <dbReference type="EMBL" id="RNB69409.1"/>
    </source>
</evidence>
<dbReference type="InterPro" id="IPR046141">
    <property type="entry name" value="DUF6143"/>
</dbReference>
<proteinExistence type="predicted"/>
<keyword evidence="2" id="KW-1185">Reference proteome</keyword>
<reference evidence="1 2" key="1">
    <citation type="submission" date="2018-10" db="EMBL/GenBank/DDBJ databases">
        <title>Phylogenomics of Brevibacillus.</title>
        <authorList>
            <person name="Dunlap C."/>
        </authorList>
    </citation>
    <scope>NUCLEOTIDE SEQUENCE [LARGE SCALE GENOMIC DNA]</scope>
    <source>
        <strain evidence="1 2">JCM 12215</strain>
    </source>
</reference>
<dbReference type="Proteomes" id="UP000282028">
    <property type="component" value="Unassembled WGS sequence"/>
</dbReference>
<name>A0A3M8C1C9_9BACL</name>